<accession>A0A8X6SYT1</accession>
<organism evidence="1 2">
    <name type="scientific">Trichonephila clavipes</name>
    <name type="common">Golden silk orbweaver</name>
    <name type="synonym">Nephila clavipes</name>
    <dbReference type="NCBI Taxonomy" id="2585209"/>
    <lineage>
        <taxon>Eukaryota</taxon>
        <taxon>Metazoa</taxon>
        <taxon>Ecdysozoa</taxon>
        <taxon>Arthropoda</taxon>
        <taxon>Chelicerata</taxon>
        <taxon>Arachnida</taxon>
        <taxon>Araneae</taxon>
        <taxon>Araneomorphae</taxon>
        <taxon>Entelegynae</taxon>
        <taxon>Araneoidea</taxon>
        <taxon>Nephilidae</taxon>
        <taxon>Trichonephila</taxon>
    </lineage>
</organism>
<gene>
    <name evidence="1" type="ORF">TNCV_2148211</name>
</gene>
<dbReference type="EMBL" id="BMAU01021354">
    <property type="protein sequence ID" value="GFY20128.1"/>
    <property type="molecule type" value="Genomic_DNA"/>
</dbReference>
<dbReference type="Proteomes" id="UP000887159">
    <property type="component" value="Unassembled WGS sequence"/>
</dbReference>
<evidence type="ECO:0000313" key="2">
    <source>
        <dbReference type="Proteomes" id="UP000887159"/>
    </source>
</evidence>
<evidence type="ECO:0000313" key="1">
    <source>
        <dbReference type="EMBL" id="GFY20128.1"/>
    </source>
</evidence>
<dbReference type="AlphaFoldDB" id="A0A8X6SYT1"/>
<name>A0A8X6SYT1_TRICX</name>
<protein>
    <submittedName>
        <fullName evidence="1">Uncharacterized protein</fullName>
    </submittedName>
</protein>
<reference evidence="1" key="1">
    <citation type="submission" date="2020-08" db="EMBL/GenBank/DDBJ databases">
        <title>Multicomponent nature underlies the extraordinary mechanical properties of spider dragline silk.</title>
        <authorList>
            <person name="Kono N."/>
            <person name="Nakamura H."/>
            <person name="Mori M."/>
            <person name="Yoshida Y."/>
            <person name="Ohtoshi R."/>
            <person name="Malay A.D."/>
            <person name="Moran D.A.P."/>
            <person name="Tomita M."/>
            <person name="Numata K."/>
            <person name="Arakawa K."/>
        </authorList>
    </citation>
    <scope>NUCLEOTIDE SEQUENCE</scope>
</reference>
<sequence length="92" mass="10204">MTSAFPNGNGIFQKDNVPCQKARIGVSRPLVYRIQSMVSGTVRGQFKSSCPKQQSRSSGVISTINTAVIKVVTQEFNTRWQHSLLVNYAFIP</sequence>
<proteinExistence type="predicted"/>
<comment type="caution">
    <text evidence="1">The sequence shown here is derived from an EMBL/GenBank/DDBJ whole genome shotgun (WGS) entry which is preliminary data.</text>
</comment>
<keyword evidence="2" id="KW-1185">Reference proteome</keyword>